<dbReference type="Gene3D" id="3.40.50.10170">
    <property type="match status" value="1"/>
</dbReference>
<dbReference type="PANTHER" id="PTHR33434:SF2">
    <property type="entry name" value="FATTY ACID-BINDING PROTEIN TM_1468"/>
    <property type="match status" value="1"/>
</dbReference>
<comment type="caution">
    <text evidence="2">The sequence shown here is derived from an EMBL/GenBank/DDBJ whole genome shotgun (WGS) entry which is preliminary data.</text>
</comment>
<dbReference type="PROSITE" id="PS51482">
    <property type="entry name" value="DEGV"/>
    <property type="match status" value="1"/>
</dbReference>
<evidence type="ECO:0000313" key="2">
    <source>
        <dbReference type="EMBL" id="MBD3364228.1"/>
    </source>
</evidence>
<keyword evidence="1" id="KW-0446">Lipid-binding</keyword>
<dbReference type="Pfam" id="PF02645">
    <property type="entry name" value="DegV"/>
    <property type="match status" value="1"/>
</dbReference>
<dbReference type="PANTHER" id="PTHR33434">
    <property type="entry name" value="DEGV DOMAIN-CONTAINING PROTEIN DR_1986-RELATED"/>
    <property type="match status" value="1"/>
</dbReference>
<dbReference type="SUPFAM" id="SSF82549">
    <property type="entry name" value="DAK1/DegV-like"/>
    <property type="match status" value="1"/>
</dbReference>
<evidence type="ECO:0000256" key="1">
    <source>
        <dbReference type="ARBA" id="ARBA00023121"/>
    </source>
</evidence>
<dbReference type="Proteomes" id="UP000630660">
    <property type="component" value="Unassembled WGS sequence"/>
</dbReference>
<dbReference type="Gene3D" id="3.30.1180.10">
    <property type="match status" value="1"/>
</dbReference>
<dbReference type="InterPro" id="IPR050270">
    <property type="entry name" value="DegV_domain_contain"/>
</dbReference>
<reference evidence="2" key="1">
    <citation type="submission" date="2019-11" db="EMBL/GenBank/DDBJ databases">
        <title>Microbial mats filling the niche in hypersaline microbial mats.</title>
        <authorList>
            <person name="Wong H.L."/>
            <person name="Macleod F.I."/>
            <person name="White R.A. III"/>
            <person name="Burns B.P."/>
        </authorList>
    </citation>
    <scope>NUCLEOTIDE SEQUENCE</scope>
    <source>
        <strain evidence="2">Bin_327</strain>
    </source>
</reference>
<sequence>MSVWKEGCRSYSHRPSFIYIKSGIQIRQYNRVQDRGPFGGRGVSVGIVTDDASNIPRDLTKELDIEVVEYPVWFPDEDINIETPEEIYKQMREKEMTAKTSAPPPVRFKRAYQKQLAKYDHVLVILLYKEFSGTYDSAENAWDRLDDTSRNRVTLFDSTLASVAEGLVVLKAHELTKTDMGPADIVSNLEEFKLSVKLFAFIEDLKWLIKGGRLREPWAGPALALQKAGVRPAIGIANGQVKMTGLKVTGKDYIKAMLKELSRLSRKKPLTAAVAHAGLPQESLMRLKQGIKGMDVELLFTAQLTPLIGSHTGPGTIMVAYNY</sequence>
<proteinExistence type="predicted"/>
<dbReference type="NCBIfam" id="TIGR00762">
    <property type="entry name" value="DegV"/>
    <property type="match status" value="1"/>
</dbReference>
<protein>
    <submittedName>
        <fullName evidence="2">DegV family EDD domain-containing protein</fullName>
    </submittedName>
</protein>
<name>A0A9D5QC27_UNCW3</name>
<dbReference type="EMBL" id="WJKJ01000105">
    <property type="protein sequence ID" value="MBD3364228.1"/>
    <property type="molecule type" value="Genomic_DNA"/>
</dbReference>
<dbReference type="AlphaFoldDB" id="A0A9D5QC27"/>
<gene>
    <name evidence="2" type="ORF">GF359_03335</name>
</gene>
<evidence type="ECO:0000313" key="3">
    <source>
        <dbReference type="Proteomes" id="UP000630660"/>
    </source>
</evidence>
<dbReference type="InterPro" id="IPR003797">
    <property type="entry name" value="DegV"/>
</dbReference>
<dbReference type="InterPro" id="IPR043168">
    <property type="entry name" value="DegV_C"/>
</dbReference>
<accession>A0A9D5QC27</accession>
<dbReference type="GO" id="GO:0008289">
    <property type="term" value="F:lipid binding"/>
    <property type="evidence" value="ECO:0007669"/>
    <property type="project" value="UniProtKB-KW"/>
</dbReference>
<organism evidence="2 3">
    <name type="scientific">candidate division WOR-3 bacterium</name>
    <dbReference type="NCBI Taxonomy" id="2052148"/>
    <lineage>
        <taxon>Bacteria</taxon>
        <taxon>Bacteria division WOR-3</taxon>
    </lineage>
</organism>